<evidence type="ECO:0000313" key="2">
    <source>
        <dbReference type="Proteomes" id="UP000663868"/>
    </source>
</evidence>
<gene>
    <name evidence="1" type="ORF">KXQ929_LOCUS44976</name>
</gene>
<feature type="non-terminal residue" evidence="1">
    <location>
        <position position="35"/>
    </location>
</feature>
<comment type="caution">
    <text evidence="1">The sequence shown here is derived from an EMBL/GenBank/DDBJ whole genome shotgun (WGS) entry which is preliminary data.</text>
</comment>
<name>A0A820HDP6_9BILA</name>
<organism evidence="1 2">
    <name type="scientific">Adineta steineri</name>
    <dbReference type="NCBI Taxonomy" id="433720"/>
    <lineage>
        <taxon>Eukaryota</taxon>
        <taxon>Metazoa</taxon>
        <taxon>Spiralia</taxon>
        <taxon>Gnathifera</taxon>
        <taxon>Rotifera</taxon>
        <taxon>Eurotatoria</taxon>
        <taxon>Bdelloidea</taxon>
        <taxon>Adinetida</taxon>
        <taxon>Adinetidae</taxon>
        <taxon>Adineta</taxon>
    </lineage>
</organism>
<proteinExistence type="predicted"/>
<accession>A0A820HDP6</accession>
<dbReference type="AlphaFoldDB" id="A0A820HDP6"/>
<dbReference type="Proteomes" id="UP000663868">
    <property type="component" value="Unassembled WGS sequence"/>
</dbReference>
<dbReference type="EMBL" id="CAJOBB010013459">
    <property type="protein sequence ID" value="CAF4290819.1"/>
    <property type="molecule type" value="Genomic_DNA"/>
</dbReference>
<sequence>MPSPERLEVRKMMNNVKNRVTNETTAIGQIYTDEL</sequence>
<protein>
    <submittedName>
        <fullName evidence="1">Uncharacterized protein</fullName>
    </submittedName>
</protein>
<reference evidence="1" key="1">
    <citation type="submission" date="2021-02" db="EMBL/GenBank/DDBJ databases">
        <authorList>
            <person name="Nowell W R."/>
        </authorList>
    </citation>
    <scope>NUCLEOTIDE SEQUENCE</scope>
</reference>
<evidence type="ECO:0000313" key="1">
    <source>
        <dbReference type="EMBL" id="CAF4290819.1"/>
    </source>
</evidence>